<dbReference type="InterPro" id="IPR011611">
    <property type="entry name" value="PfkB_dom"/>
</dbReference>
<evidence type="ECO:0000256" key="6">
    <source>
        <dbReference type="ARBA" id="ARBA00023239"/>
    </source>
</evidence>
<dbReference type="InterPro" id="IPR007342">
    <property type="entry name" value="PsuG"/>
</dbReference>
<dbReference type="PANTHER" id="PTHR42909:SF1">
    <property type="entry name" value="CARBOHYDRATE KINASE PFKB DOMAIN-CONTAINING PROTEIN"/>
    <property type="match status" value="1"/>
</dbReference>
<dbReference type="InterPro" id="IPR022830">
    <property type="entry name" value="Indigdn_synthA-like"/>
</dbReference>
<dbReference type="AlphaFoldDB" id="A0A8D8AU83"/>
<evidence type="ECO:0000256" key="1">
    <source>
        <dbReference type="ARBA" id="ARBA00022679"/>
    </source>
</evidence>
<dbReference type="CDD" id="cd01941">
    <property type="entry name" value="YeiC_kinase_like"/>
    <property type="match status" value="1"/>
</dbReference>
<evidence type="ECO:0000259" key="8">
    <source>
        <dbReference type="Pfam" id="PF00294"/>
    </source>
</evidence>
<dbReference type="EMBL" id="HBUE01045115">
    <property type="protein sequence ID" value="CAG6462274.1"/>
    <property type="molecule type" value="Transcribed_RNA"/>
</dbReference>
<evidence type="ECO:0000256" key="3">
    <source>
        <dbReference type="ARBA" id="ARBA00022777"/>
    </source>
</evidence>
<dbReference type="InterPro" id="IPR002173">
    <property type="entry name" value="Carboh/pur_kinase_PfkB_CS"/>
</dbReference>
<reference evidence="9" key="1">
    <citation type="submission" date="2021-05" db="EMBL/GenBank/DDBJ databases">
        <authorList>
            <person name="Alioto T."/>
            <person name="Alioto T."/>
            <person name="Gomez Garrido J."/>
        </authorList>
    </citation>
    <scope>NUCLEOTIDE SEQUENCE</scope>
</reference>
<keyword evidence="2" id="KW-0479">Metal-binding</keyword>
<keyword evidence="3" id="KW-0418">Kinase</keyword>
<organism evidence="9">
    <name type="scientific">Culex pipiens</name>
    <name type="common">House mosquito</name>
    <dbReference type="NCBI Taxonomy" id="7175"/>
    <lineage>
        <taxon>Eukaryota</taxon>
        <taxon>Metazoa</taxon>
        <taxon>Ecdysozoa</taxon>
        <taxon>Arthropoda</taxon>
        <taxon>Hexapoda</taxon>
        <taxon>Insecta</taxon>
        <taxon>Pterygota</taxon>
        <taxon>Neoptera</taxon>
        <taxon>Endopterygota</taxon>
        <taxon>Diptera</taxon>
        <taxon>Nematocera</taxon>
        <taxon>Culicoidea</taxon>
        <taxon>Culicidae</taxon>
        <taxon>Culicinae</taxon>
        <taxon>Culicini</taxon>
        <taxon>Culex</taxon>
        <taxon>Culex</taxon>
    </lineage>
</organism>
<dbReference type="SUPFAM" id="SSF110581">
    <property type="entry name" value="Indigoidine synthase A-like"/>
    <property type="match status" value="1"/>
</dbReference>
<dbReference type="Gene3D" id="3.40.1790.10">
    <property type="entry name" value="Indigoidine synthase domain"/>
    <property type="match status" value="1"/>
</dbReference>
<evidence type="ECO:0000256" key="4">
    <source>
        <dbReference type="ARBA" id="ARBA00022801"/>
    </source>
</evidence>
<keyword evidence="1" id="KW-0808">Transferase</keyword>
<keyword evidence="7 9" id="KW-0326">Glycosidase</keyword>
<dbReference type="Pfam" id="PF04227">
    <property type="entry name" value="Indigoidine_A"/>
    <property type="match status" value="1"/>
</dbReference>
<dbReference type="GO" id="GO:0006796">
    <property type="term" value="P:phosphate-containing compound metabolic process"/>
    <property type="evidence" value="ECO:0007669"/>
    <property type="project" value="UniProtKB-ARBA"/>
</dbReference>
<name>A0A8D8AU83_CULPI</name>
<sequence length="711" mass="75347">MLRLTKSLPSLVNSNAFVRRTYADLSKLSPLVDIDPCVHEALRGSPGSVVALESTIITHGMPYPHNLETALEVEQIVRQKGAIPATIAIVDGRIKVGTTADQLARLAQSDTIKTSRRDLAYVLGKGLSGGTTVAGTLLVADMVGIRVFATGGIGGVHRGGEDSLDVSADLVELGRTPVAVVSSGVKSILDIPRTLEYLETQGVCVASYGSPERDFPAFYTRRSGSKAVYNFDSAAEAANAISVNGALGLRSGFLIGVPIPAEHALDQALMDGAIAEALAEATRQNVSGKEVTPFILAAVSKFTQGKSLQSNMALIKNNASVAAEIAIELSRIESGQVKSVSERESASSGISSQRVPVVIGGSIVDTCISVLDDDLKLDGATYHANVNIAGGGVGRNIAEGIWKIYGDVRLVSAVGTDQNGDLIKRLLPDHCRAPVLTTGDHPTANCSILLDNRGDCKLCVGDMSVHGAISVDWINSHRDLIRAAPLVVLDANVSPATMEAIFELCVQHGKPVFFEPTDMRFAAKPFNASTLAAKAIRFISPNLYELREIARNRGYEGSIATTQVEDIELTDLLREVRLLGGFVNRHVDNVIVTLGAYGVVVIRRTSEQVPFFSADTGHYKSTDSGAGTQCRFYRGRALDRIVNVSGAGDSFTSGFVAAMLDGQLESVCVNVGFEAACCALGSKGAVAERYFDRGHSCWKPANGATFITVNE</sequence>
<feature type="domain" description="Carbohydrate kinase PfkB" evidence="8">
    <location>
        <begin position="370"/>
        <end position="686"/>
    </location>
</feature>
<dbReference type="GO" id="GO:0005737">
    <property type="term" value="C:cytoplasm"/>
    <property type="evidence" value="ECO:0007669"/>
    <property type="project" value="TreeGrafter"/>
</dbReference>
<dbReference type="GO" id="GO:0046872">
    <property type="term" value="F:metal ion binding"/>
    <property type="evidence" value="ECO:0007669"/>
    <property type="project" value="UniProtKB-KW"/>
</dbReference>
<keyword evidence="6" id="KW-0456">Lyase</keyword>
<keyword evidence="4" id="KW-0378">Hydrolase</keyword>
<evidence type="ECO:0000256" key="2">
    <source>
        <dbReference type="ARBA" id="ARBA00022723"/>
    </source>
</evidence>
<dbReference type="PROSITE" id="PS00584">
    <property type="entry name" value="PFKB_KINASES_2"/>
    <property type="match status" value="1"/>
</dbReference>
<proteinExistence type="inferred from homology"/>
<dbReference type="GO" id="GO:0004730">
    <property type="term" value="F:pseudouridylate synthase activity"/>
    <property type="evidence" value="ECO:0007669"/>
    <property type="project" value="InterPro"/>
</dbReference>
<dbReference type="Pfam" id="PF00294">
    <property type="entry name" value="PfkB"/>
    <property type="match status" value="1"/>
</dbReference>
<dbReference type="InterPro" id="IPR029056">
    <property type="entry name" value="Ribokinase-like"/>
</dbReference>
<accession>A0A8D8AU83</accession>
<evidence type="ECO:0000313" key="9">
    <source>
        <dbReference type="EMBL" id="CAG6462274.1"/>
    </source>
</evidence>
<dbReference type="GO" id="GO:0016798">
    <property type="term" value="F:hydrolase activity, acting on glycosyl bonds"/>
    <property type="evidence" value="ECO:0007669"/>
    <property type="project" value="UniProtKB-KW"/>
</dbReference>
<dbReference type="PANTHER" id="PTHR42909">
    <property type="entry name" value="ZGC:136858"/>
    <property type="match status" value="1"/>
</dbReference>
<dbReference type="GO" id="GO:0016301">
    <property type="term" value="F:kinase activity"/>
    <property type="evidence" value="ECO:0007669"/>
    <property type="project" value="UniProtKB-KW"/>
</dbReference>
<dbReference type="HAMAP" id="MF_01876">
    <property type="entry name" value="PsiMP_glycosidase"/>
    <property type="match status" value="1"/>
</dbReference>
<dbReference type="Gene3D" id="3.40.1190.20">
    <property type="match status" value="1"/>
</dbReference>
<keyword evidence="5" id="KW-0464">Manganese</keyword>
<evidence type="ECO:0000256" key="7">
    <source>
        <dbReference type="ARBA" id="ARBA00023295"/>
    </source>
</evidence>
<evidence type="ECO:0000256" key="5">
    <source>
        <dbReference type="ARBA" id="ARBA00023211"/>
    </source>
</evidence>
<protein>
    <submittedName>
        <fullName evidence="9">Pseudouridine-5'-phosphate glycosidase</fullName>
    </submittedName>
</protein>
<dbReference type="SUPFAM" id="SSF53613">
    <property type="entry name" value="Ribokinase-like"/>
    <property type="match status" value="1"/>
</dbReference>